<proteinExistence type="predicted"/>
<feature type="repeat" description="ANK" evidence="3">
    <location>
        <begin position="441"/>
        <end position="473"/>
    </location>
</feature>
<dbReference type="KEGG" id="lfa:LFA_0492"/>
<dbReference type="PANTHER" id="PTHR24198">
    <property type="entry name" value="ANKYRIN REPEAT AND PROTEIN KINASE DOMAIN-CONTAINING PROTEIN"/>
    <property type="match status" value="1"/>
</dbReference>
<dbReference type="InterPro" id="IPR002110">
    <property type="entry name" value="Ankyrin_rpt"/>
</dbReference>
<dbReference type="OrthoDB" id="5632076at2"/>
<evidence type="ECO:0000256" key="2">
    <source>
        <dbReference type="ARBA" id="ARBA00023043"/>
    </source>
</evidence>
<dbReference type="GO" id="GO:0005737">
    <property type="term" value="C:cytoplasm"/>
    <property type="evidence" value="ECO:0007669"/>
    <property type="project" value="TreeGrafter"/>
</dbReference>
<reference evidence="5" key="1">
    <citation type="submission" date="2014-09" db="EMBL/GenBank/DDBJ databases">
        <authorList>
            <person name="Gomez-Valero L."/>
        </authorList>
    </citation>
    <scope>NUCLEOTIDE SEQUENCE [LARGE SCALE GENOMIC DNA]</scope>
    <source>
        <strain evidence="5">ATCC700992</strain>
    </source>
</reference>
<dbReference type="Pfam" id="PF12796">
    <property type="entry name" value="Ank_2"/>
    <property type="match status" value="1"/>
</dbReference>
<evidence type="ECO:0000256" key="1">
    <source>
        <dbReference type="ARBA" id="ARBA00022737"/>
    </source>
</evidence>
<dbReference type="HOGENOM" id="CLU_022243_0_0_6"/>
<dbReference type="STRING" id="1212491.LFA_0492"/>
<dbReference type="EMBL" id="LN614827">
    <property type="protein sequence ID" value="CEG55950.1"/>
    <property type="molecule type" value="Genomic_DNA"/>
</dbReference>
<dbReference type="InterPro" id="IPR036770">
    <property type="entry name" value="Ankyrin_rpt-contain_sf"/>
</dbReference>
<dbReference type="PROSITE" id="PS50297">
    <property type="entry name" value="ANK_REP_REGION"/>
    <property type="match status" value="1"/>
</dbReference>
<dbReference type="PANTHER" id="PTHR24198:SF165">
    <property type="entry name" value="ANKYRIN REPEAT-CONTAINING PROTEIN-RELATED"/>
    <property type="match status" value="1"/>
</dbReference>
<evidence type="ECO:0000256" key="3">
    <source>
        <dbReference type="PROSITE-ProRule" id="PRU00023"/>
    </source>
</evidence>
<keyword evidence="2 3" id="KW-0040">ANK repeat</keyword>
<gene>
    <name evidence="4" type="ORF">LFA_0492</name>
</gene>
<dbReference type="RefSeq" id="WP_045094731.1">
    <property type="nucleotide sequence ID" value="NZ_LN614827.1"/>
</dbReference>
<dbReference type="SMART" id="SM00248">
    <property type="entry name" value="ANK"/>
    <property type="match status" value="3"/>
</dbReference>
<sequence>MTLFEEIYSAAINQKLEQLSNFRSIDILNYSGNVLNYSDLTPAGQLASEGNLKLAMMLHTKFHANVHLIARGAACGGHFEFAMELFNKHGANVHSIARGAACGGHFEFAMELFNKHGANVHSIAGGAACGGHFEFAMELFNKHGAYVNAIAWGAAQGGHFEFAMELFNKHGANVNAIAQGAAWGGHIEFVMKLVNEHRANVKYAFQEIPRYFNNVSSVMQYILPIENAAYRKKIIATFKNEPTVNTVVKEALPRIAQKIDNIYHFKQTYGVGMQQAQFLQMYPEIRAFMIQCYAPLINNGRCTKMPYALPKEIFLLITLFLAPAYMNFEGVEELLFKLQQQTLINALNSYITPVGRFSQWFIGKPVHQERAQSIQYAIQKTKNLGEMTTLLCKQHNMFSGIDKYNSAGETPLIIATSKGDITKVEDLLKAGANPDKPELKNKRTPLSIAVLANREDLIKCLLQYHARTDLADIDGNTPYHHLARNNGCNVEMIRLLSSGPVAPEPAKHEKPLENDTQDAYYSLLHHSIRRLD</sequence>
<feature type="repeat" description="ANK" evidence="3">
    <location>
        <begin position="407"/>
        <end position="439"/>
    </location>
</feature>
<dbReference type="PROSITE" id="PS50088">
    <property type="entry name" value="ANK_REPEAT"/>
    <property type="match status" value="2"/>
</dbReference>
<dbReference type="Proteomes" id="UP000032430">
    <property type="component" value="Chromosome I"/>
</dbReference>
<evidence type="ECO:0000313" key="5">
    <source>
        <dbReference type="Proteomes" id="UP000032430"/>
    </source>
</evidence>
<dbReference type="Gene3D" id="1.25.40.20">
    <property type="entry name" value="Ankyrin repeat-containing domain"/>
    <property type="match status" value="2"/>
</dbReference>
<accession>A0A098G383</accession>
<keyword evidence="1" id="KW-0677">Repeat</keyword>
<protein>
    <submittedName>
        <fullName evidence="4">Uncharacterized protein</fullName>
    </submittedName>
</protein>
<evidence type="ECO:0000313" key="4">
    <source>
        <dbReference type="EMBL" id="CEG55950.1"/>
    </source>
</evidence>
<dbReference type="AlphaFoldDB" id="A0A098G383"/>
<name>A0A098G383_9GAMM</name>
<keyword evidence="5" id="KW-1185">Reference proteome</keyword>
<organism evidence="4 5">
    <name type="scientific">Legionella fallonii LLAP-10</name>
    <dbReference type="NCBI Taxonomy" id="1212491"/>
    <lineage>
        <taxon>Bacteria</taxon>
        <taxon>Pseudomonadati</taxon>
        <taxon>Pseudomonadota</taxon>
        <taxon>Gammaproteobacteria</taxon>
        <taxon>Legionellales</taxon>
        <taxon>Legionellaceae</taxon>
        <taxon>Legionella</taxon>
    </lineage>
</organism>
<dbReference type="SUPFAM" id="SSF48403">
    <property type="entry name" value="Ankyrin repeat"/>
    <property type="match status" value="2"/>
</dbReference>